<dbReference type="GO" id="GO:0007021">
    <property type="term" value="P:tubulin complex assembly"/>
    <property type="evidence" value="ECO:0007669"/>
    <property type="project" value="InterPro"/>
</dbReference>
<dbReference type="SUPFAM" id="SSF54236">
    <property type="entry name" value="Ubiquitin-like"/>
    <property type="match status" value="1"/>
</dbReference>
<evidence type="ECO:0000256" key="4">
    <source>
        <dbReference type="ARBA" id="ARBA00025779"/>
    </source>
</evidence>
<protein>
    <recommendedName>
        <fullName evidence="5">CAP-Gly domain-containing protein</fullName>
    </recommendedName>
</protein>
<comment type="subcellular location">
    <subcellularLocation>
        <location evidence="1">Cytoplasm</location>
    </subcellularLocation>
</comment>
<gene>
    <name evidence="6" type="ORF">LAMO00422_LOCUS12228</name>
    <name evidence="7" type="ORF">LAMO00422_LOCUS12229</name>
</gene>
<dbReference type="GO" id="GO:0005634">
    <property type="term" value="C:nucleus"/>
    <property type="evidence" value="ECO:0007669"/>
    <property type="project" value="TreeGrafter"/>
</dbReference>
<dbReference type="InterPro" id="IPR045172">
    <property type="entry name" value="TBCB_Ubl"/>
</dbReference>
<dbReference type="EMBL" id="HBEM01017912">
    <property type="protein sequence ID" value="CAD8453288.1"/>
    <property type="molecule type" value="Transcribed_RNA"/>
</dbReference>
<dbReference type="PROSITE" id="PS00845">
    <property type="entry name" value="CAP_GLY_1"/>
    <property type="match status" value="1"/>
</dbReference>
<dbReference type="SMART" id="SM01052">
    <property type="entry name" value="CAP_GLY"/>
    <property type="match status" value="1"/>
</dbReference>
<dbReference type="InterPro" id="IPR029071">
    <property type="entry name" value="Ubiquitin-like_domsf"/>
</dbReference>
<evidence type="ECO:0000313" key="7">
    <source>
        <dbReference type="EMBL" id="CAD8453289.1"/>
    </source>
</evidence>
<evidence type="ECO:0000256" key="1">
    <source>
        <dbReference type="ARBA" id="ARBA00004496"/>
    </source>
</evidence>
<sequence length="260" mass="29234">MANLQMQAPKVTTLDGKSVSTSDWIKTTITHSILEIRTEKSYNPKTTGEELKEKLHLIVGTKPAHMILELRDQDGKRVCNIDDKISLGSLPISKSTCYVHVIDTDPHKTLLEFTDVSRVKKFELTDEEYDNRKDTFRKWAQKALKGHYQTLEKEKKVKAAQEEEEEGKEAKLAEGIKKGDRCQLGSGSEFPRRGEVAFIGKVDGKPGTWIGVCLDEPFGKNNGSVNGKKYFHAMPKCGVFVKPSAVEVGDFPEEDMFEEL</sequence>
<evidence type="ECO:0000256" key="2">
    <source>
        <dbReference type="ARBA" id="ARBA00022490"/>
    </source>
</evidence>
<dbReference type="GO" id="GO:0031122">
    <property type="term" value="P:cytoplasmic microtubule organization"/>
    <property type="evidence" value="ECO:0007669"/>
    <property type="project" value="TreeGrafter"/>
</dbReference>
<name>A0A6T6VN09_9EUKA</name>
<proteinExistence type="inferred from homology"/>
<dbReference type="PROSITE" id="PS50245">
    <property type="entry name" value="CAP_GLY_2"/>
    <property type="match status" value="1"/>
</dbReference>
<dbReference type="InterPro" id="IPR000626">
    <property type="entry name" value="Ubiquitin-like_dom"/>
</dbReference>
<dbReference type="GO" id="GO:0043014">
    <property type="term" value="F:alpha-tubulin binding"/>
    <property type="evidence" value="ECO:0007669"/>
    <property type="project" value="InterPro"/>
</dbReference>
<comment type="similarity">
    <text evidence="4">Belongs to the TBCB family.</text>
</comment>
<dbReference type="Gene3D" id="3.10.20.90">
    <property type="entry name" value="Phosphatidylinositol 3-kinase Catalytic Subunit, Chain A, domain 1"/>
    <property type="match status" value="1"/>
</dbReference>
<dbReference type="SUPFAM" id="SSF74924">
    <property type="entry name" value="Cap-Gly domain"/>
    <property type="match status" value="1"/>
</dbReference>
<keyword evidence="2" id="KW-0963">Cytoplasm</keyword>
<organism evidence="7">
    <name type="scientific">Amorphochlora amoebiformis</name>
    <dbReference type="NCBI Taxonomy" id="1561963"/>
    <lineage>
        <taxon>Eukaryota</taxon>
        <taxon>Sar</taxon>
        <taxon>Rhizaria</taxon>
        <taxon>Cercozoa</taxon>
        <taxon>Chlorarachniophyceae</taxon>
        <taxon>Amorphochlora</taxon>
    </lineage>
</organism>
<evidence type="ECO:0000256" key="3">
    <source>
        <dbReference type="ARBA" id="ARBA00023186"/>
    </source>
</evidence>
<accession>A0A6T6VN09</accession>
<evidence type="ECO:0000259" key="5">
    <source>
        <dbReference type="PROSITE" id="PS50245"/>
    </source>
</evidence>
<keyword evidence="3" id="KW-0143">Chaperone</keyword>
<dbReference type="GO" id="GO:0035371">
    <property type="term" value="C:microtubule plus-end"/>
    <property type="evidence" value="ECO:0007669"/>
    <property type="project" value="TreeGrafter"/>
</dbReference>
<dbReference type="Gene3D" id="2.30.30.190">
    <property type="entry name" value="CAP Gly-rich-like domain"/>
    <property type="match status" value="1"/>
</dbReference>
<dbReference type="PANTHER" id="PTHR18916:SF85">
    <property type="entry name" value="TUBULIN-FOLDING COFACTOR B"/>
    <property type="match status" value="1"/>
</dbReference>
<reference evidence="7" key="1">
    <citation type="submission" date="2021-01" db="EMBL/GenBank/DDBJ databases">
        <authorList>
            <person name="Corre E."/>
            <person name="Pelletier E."/>
            <person name="Niang G."/>
            <person name="Scheremetjew M."/>
            <person name="Finn R."/>
            <person name="Kale V."/>
            <person name="Holt S."/>
            <person name="Cochrane G."/>
            <person name="Meng A."/>
            <person name="Brown T."/>
            <person name="Cohen L."/>
        </authorList>
    </citation>
    <scope>NUCLEOTIDE SEQUENCE</scope>
    <source>
        <strain evidence="7">CCMP2058</strain>
    </source>
</reference>
<dbReference type="Pfam" id="PF01302">
    <property type="entry name" value="CAP_GLY"/>
    <property type="match status" value="1"/>
</dbReference>
<dbReference type="PANTHER" id="PTHR18916">
    <property type="entry name" value="DYNACTIN 1-RELATED MICROTUBULE-BINDING"/>
    <property type="match status" value="1"/>
</dbReference>
<evidence type="ECO:0000313" key="6">
    <source>
        <dbReference type="EMBL" id="CAD8453288.1"/>
    </source>
</evidence>
<dbReference type="GO" id="GO:0005938">
    <property type="term" value="C:cell cortex"/>
    <property type="evidence" value="ECO:0007669"/>
    <property type="project" value="TreeGrafter"/>
</dbReference>
<feature type="domain" description="CAP-Gly" evidence="5">
    <location>
        <begin position="200"/>
        <end position="242"/>
    </location>
</feature>
<dbReference type="Pfam" id="PF14560">
    <property type="entry name" value="Ubiquitin_2"/>
    <property type="match status" value="1"/>
</dbReference>
<dbReference type="CDD" id="cd01789">
    <property type="entry name" value="Ubl_TBCB"/>
    <property type="match status" value="1"/>
</dbReference>
<dbReference type="InterPro" id="IPR036859">
    <property type="entry name" value="CAP-Gly_dom_sf"/>
</dbReference>
<dbReference type="GO" id="GO:0051010">
    <property type="term" value="F:microtubule plus-end binding"/>
    <property type="evidence" value="ECO:0007669"/>
    <property type="project" value="TreeGrafter"/>
</dbReference>
<dbReference type="EMBL" id="HBEM01017913">
    <property type="protein sequence ID" value="CAD8453289.1"/>
    <property type="molecule type" value="Transcribed_RNA"/>
</dbReference>
<dbReference type="AlphaFoldDB" id="A0A6T6VN09"/>
<dbReference type="GO" id="GO:0007023">
    <property type="term" value="P:post-chaperonin tubulin folding pathway"/>
    <property type="evidence" value="ECO:0007669"/>
    <property type="project" value="InterPro"/>
</dbReference>
<dbReference type="InterPro" id="IPR000938">
    <property type="entry name" value="CAP-Gly_domain"/>
</dbReference>